<accession>A0A6J0TD22</accession>
<dbReference type="CTD" id="84140"/>
<dbReference type="RefSeq" id="XP_020646292.2">
    <property type="nucleotide sequence ID" value="XM_020790633.2"/>
</dbReference>
<dbReference type="GO" id="GO:0032391">
    <property type="term" value="C:photoreceptor connecting cilium"/>
    <property type="evidence" value="ECO:0007669"/>
    <property type="project" value="TreeGrafter"/>
</dbReference>
<keyword evidence="5" id="KW-0970">Cilium biogenesis/degradation</keyword>
<proteinExistence type="inferred from homology"/>
<evidence type="ECO:0000256" key="9">
    <source>
        <dbReference type="ARBA" id="ARBA00023273"/>
    </source>
</evidence>
<keyword evidence="8" id="KW-0206">Cytoskeleton</keyword>
<evidence type="ECO:0000313" key="14">
    <source>
        <dbReference type="RefSeq" id="XP_020646292.2"/>
    </source>
</evidence>
<keyword evidence="6" id="KW-0175">Coiled coil</keyword>
<feature type="compositionally biased region" description="Basic and acidic residues" evidence="12">
    <location>
        <begin position="765"/>
        <end position="774"/>
    </location>
</feature>
<feature type="compositionally biased region" description="Acidic residues" evidence="12">
    <location>
        <begin position="755"/>
        <end position="764"/>
    </location>
</feature>
<sequence length="774" mass="90327">MDAAHRAALLAVSCLHTPVHPRTRVPVARYEREPDSPAGGLREWQDNFSPGREQSSTAYTDCKECIDFSKMYLSNQEYYLKLEELKNAHMETMAKLESMYQTKLYLKGVQPLSSVDVNHSMSYRSTWDKNIFQLQNLHKSVSEPDLSNSFSSSLSNISHKDLEENDSEDGLLLFHNDQTDNAWDGLSLEDYSLCTKSTLFNLHTIKKSSRKKKKWSPKVTVPRPFQMTIREAKKKQQNIKSKSLIELENNLLKKQLEEEAECQKKFRANPVPAYVFVPLYHEIMQENEERRKSLREKRRELLLSTQKPFQFTEREAQKKEMRKLQLNDLSSPQKVKVFKAKPVPKFVYSSEINEKLKEEELYREIRIQMRSEELLRNSSLPNTRLGTREANKCRLQKCLEQSKELECKSKLKAKVPDFETLHKKFKKQLQRQKNVMPSTVCEPFSLCTATLPSKKEKILEDIQMDEEKLKETRWPYASLRCSPQMRRLSARSSSGCNESITPRITESTRRRLQALRESAEERRKVEEEQKRRRERQKQRAKELQRLISIRAEANDPHQSLAQMYKSKSKTFRKHEKQRMKEYLQELEEMEERVEKRPLLLEQVTQKNARIAAEKHYTDILRGLGLCEEFVSKKGHTAAEMLLESRGSNGSEIVGEKDIGSDDENKLDENKSQVGEKSQVQSVESEEEEEAEQKGEKTEDEEEEENAEQEKDTEGEGEEEEEDEKGEDTEQKKDTEEEEGEDAEAQSDQSDQDAHEYEDENFEEGSIEKSSDNES</sequence>
<dbReference type="AlphaFoldDB" id="A0A6J0TD22"/>
<feature type="compositionally biased region" description="Acidic residues" evidence="12">
    <location>
        <begin position="697"/>
        <end position="706"/>
    </location>
</feature>
<protein>
    <recommendedName>
        <fullName evidence="11">Protein FAM161A</fullName>
    </recommendedName>
</protein>
<evidence type="ECO:0000256" key="10">
    <source>
        <dbReference type="ARBA" id="ARBA00037165"/>
    </source>
</evidence>
<gene>
    <name evidence="14" type="primary">FAM161A</name>
</gene>
<evidence type="ECO:0000256" key="7">
    <source>
        <dbReference type="ARBA" id="ARBA00023069"/>
    </source>
</evidence>
<feature type="region of interest" description="Disordered" evidence="12">
    <location>
        <begin position="648"/>
        <end position="774"/>
    </location>
</feature>
<evidence type="ECO:0000256" key="1">
    <source>
        <dbReference type="ARBA" id="ARBA00004114"/>
    </source>
</evidence>
<dbReference type="InterPro" id="IPR019579">
    <property type="entry name" value="FAM161A/B"/>
</dbReference>
<keyword evidence="9" id="KW-0966">Cell projection</keyword>
<dbReference type="GO" id="GO:0005814">
    <property type="term" value="C:centriole"/>
    <property type="evidence" value="ECO:0007669"/>
    <property type="project" value="UniProtKB-SubCell"/>
</dbReference>
<evidence type="ECO:0000256" key="2">
    <source>
        <dbReference type="ARBA" id="ARBA00004120"/>
    </source>
</evidence>
<dbReference type="GO" id="GO:0036064">
    <property type="term" value="C:ciliary basal body"/>
    <property type="evidence" value="ECO:0007669"/>
    <property type="project" value="TreeGrafter"/>
</dbReference>
<dbReference type="PANTHER" id="PTHR21501">
    <property type="entry name" value="PROTEIN FAM-161"/>
    <property type="match status" value="1"/>
</dbReference>
<dbReference type="PANTHER" id="PTHR21501:SF3">
    <property type="entry name" value="PROTEIN FAM161A"/>
    <property type="match status" value="1"/>
</dbReference>
<feature type="compositionally biased region" description="Polar residues" evidence="12">
    <location>
        <begin position="490"/>
        <end position="505"/>
    </location>
</feature>
<feature type="compositionally biased region" description="Acidic residues" evidence="12">
    <location>
        <begin position="714"/>
        <end position="726"/>
    </location>
</feature>
<evidence type="ECO:0000256" key="12">
    <source>
        <dbReference type="SAM" id="MobiDB-lite"/>
    </source>
</evidence>
<dbReference type="InParanoid" id="A0A6J0TD22"/>
<feature type="region of interest" description="Disordered" evidence="12">
    <location>
        <begin position="488"/>
        <end position="541"/>
    </location>
</feature>
<comment type="similarity">
    <text evidence="3">Belongs to the FAM161 family.</text>
</comment>
<dbReference type="Proteomes" id="UP001652642">
    <property type="component" value="Chromosome 1"/>
</dbReference>
<feature type="compositionally biased region" description="Low complexity" evidence="12">
    <location>
        <begin position="671"/>
        <end position="682"/>
    </location>
</feature>
<evidence type="ECO:0000256" key="8">
    <source>
        <dbReference type="ARBA" id="ARBA00023212"/>
    </source>
</evidence>
<feature type="region of interest" description="Disordered" evidence="12">
    <location>
        <begin position="30"/>
        <end position="55"/>
    </location>
</feature>
<dbReference type="InterPro" id="IPR051655">
    <property type="entry name" value="FAM161"/>
</dbReference>
<comment type="subcellular location">
    <subcellularLocation>
        <location evidence="2">Cytoplasm</location>
        <location evidence="2">Cytoskeleton</location>
        <location evidence="2">Cilium basal body</location>
    </subcellularLocation>
    <subcellularLocation>
        <location evidence="1">Cytoplasm</location>
        <location evidence="1">Cytoskeleton</location>
        <location evidence="1">Microtubule organizing center</location>
        <location evidence="1">Centrosome</location>
        <location evidence="1">Centriole</location>
    </subcellularLocation>
</comment>
<evidence type="ECO:0000256" key="6">
    <source>
        <dbReference type="ARBA" id="ARBA00023054"/>
    </source>
</evidence>
<evidence type="ECO:0000256" key="5">
    <source>
        <dbReference type="ARBA" id="ARBA00022794"/>
    </source>
</evidence>
<feature type="compositionally biased region" description="Polar residues" evidence="12">
    <location>
        <begin position="46"/>
        <end position="55"/>
    </location>
</feature>
<comment type="function">
    <text evidence="10">Involved in ciliogenesis.</text>
</comment>
<feature type="compositionally biased region" description="Basic and acidic residues" evidence="12">
    <location>
        <begin position="517"/>
        <end position="541"/>
    </location>
</feature>
<keyword evidence="4" id="KW-0963">Cytoplasm</keyword>
<dbReference type="GeneID" id="110077515"/>
<evidence type="ECO:0000313" key="13">
    <source>
        <dbReference type="Proteomes" id="UP001652642"/>
    </source>
</evidence>
<dbReference type="KEGG" id="pvt:110077515"/>
<keyword evidence="13" id="KW-1185">Reference proteome</keyword>
<reference evidence="14" key="2">
    <citation type="submission" date="2025-08" db="UniProtKB">
        <authorList>
            <consortium name="RefSeq"/>
        </authorList>
    </citation>
    <scope>IDENTIFICATION</scope>
</reference>
<name>A0A6J0TD22_9SAUR</name>
<feature type="compositionally biased region" description="Basic and acidic residues" evidence="12">
    <location>
        <begin position="653"/>
        <end position="670"/>
    </location>
</feature>
<reference evidence="13" key="1">
    <citation type="submission" date="2025-05" db="UniProtKB">
        <authorList>
            <consortium name="RefSeq"/>
        </authorList>
    </citation>
    <scope>NUCLEOTIDE SEQUENCE [LARGE SCALE GENOMIC DNA]</scope>
</reference>
<feature type="compositionally biased region" description="Acidic residues" evidence="12">
    <location>
        <begin position="735"/>
        <end position="744"/>
    </location>
</feature>
<evidence type="ECO:0000256" key="3">
    <source>
        <dbReference type="ARBA" id="ARBA00006663"/>
    </source>
</evidence>
<keyword evidence="7" id="KW-0969">Cilium</keyword>
<dbReference type="OrthoDB" id="2150121at2759"/>
<evidence type="ECO:0000256" key="4">
    <source>
        <dbReference type="ARBA" id="ARBA00022490"/>
    </source>
</evidence>
<dbReference type="Pfam" id="PF10595">
    <property type="entry name" value="FAM161A_B"/>
    <property type="match status" value="1"/>
</dbReference>
<dbReference type="GO" id="GO:0044782">
    <property type="term" value="P:cilium organization"/>
    <property type="evidence" value="ECO:0007669"/>
    <property type="project" value="TreeGrafter"/>
</dbReference>
<organism evidence="13 14">
    <name type="scientific">Pogona vitticeps</name>
    <name type="common">central bearded dragon</name>
    <dbReference type="NCBI Taxonomy" id="103695"/>
    <lineage>
        <taxon>Eukaryota</taxon>
        <taxon>Metazoa</taxon>
        <taxon>Chordata</taxon>
        <taxon>Craniata</taxon>
        <taxon>Vertebrata</taxon>
        <taxon>Euteleostomi</taxon>
        <taxon>Lepidosauria</taxon>
        <taxon>Squamata</taxon>
        <taxon>Bifurcata</taxon>
        <taxon>Unidentata</taxon>
        <taxon>Episquamata</taxon>
        <taxon>Toxicofera</taxon>
        <taxon>Iguania</taxon>
        <taxon>Acrodonta</taxon>
        <taxon>Agamidae</taxon>
        <taxon>Amphibolurinae</taxon>
        <taxon>Pogona</taxon>
    </lineage>
</organism>
<evidence type="ECO:0000256" key="11">
    <source>
        <dbReference type="ARBA" id="ARBA00039949"/>
    </source>
</evidence>